<reference evidence="1 2" key="1">
    <citation type="submission" date="2018-11" db="EMBL/GenBank/DDBJ databases">
        <title>Genomes From Bacteria Associated with the Canine Oral Cavity: a Test Case for Automated Genome-Based Taxonomic Assignment.</title>
        <authorList>
            <person name="Coil D.A."/>
            <person name="Jospin G."/>
            <person name="Darling A.E."/>
            <person name="Wallis C."/>
            <person name="Davis I.J."/>
            <person name="Harris S."/>
            <person name="Eisen J.A."/>
            <person name="Holcombe L.J."/>
            <person name="O'Flynn C."/>
        </authorList>
    </citation>
    <scope>NUCLEOTIDE SEQUENCE [LARGE SCALE GENOMIC DNA]</scope>
    <source>
        <strain evidence="1 2">OH770</strain>
    </source>
</reference>
<protein>
    <submittedName>
        <fullName evidence="1">Uncharacterized protein</fullName>
    </submittedName>
</protein>
<dbReference type="SUPFAM" id="SSF52540">
    <property type="entry name" value="P-loop containing nucleoside triphosphate hydrolases"/>
    <property type="match status" value="1"/>
</dbReference>
<dbReference type="InterPro" id="IPR027417">
    <property type="entry name" value="P-loop_NTPase"/>
</dbReference>
<name>A0A3P1SGV2_9ACTO</name>
<proteinExistence type="predicted"/>
<comment type="caution">
    <text evidence="1">The sequence shown here is derived from an EMBL/GenBank/DDBJ whole genome shotgun (WGS) entry which is preliminary data.</text>
</comment>
<accession>A0A3P1SGV2</accession>
<organism evidence="1 2">
    <name type="scientific">Schaalia canis</name>
    <dbReference type="NCBI Taxonomy" id="100469"/>
    <lineage>
        <taxon>Bacteria</taxon>
        <taxon>Bacillati</taxon>
        <taxon>Actinomycetota</taxon>
        <taxon>Actinomycetes</taxon>
        <taxon>Actinomycetales</taxon>
        <taxon>Actinomycetaceae</taxon>
        <taxon>Schaalia</taxon>
    </lineage>
</organism>
<dbReference type="Gene3D" id="3.40.50.300">
    <property type="entry name" value="P-loop containing nucleotide triphosphate hydrolases"/>
    <property type="match status" value="1"/>
</dbReference>
<gene>
    <name evidence="1" type="ORF">EII11_03785</name>
</gene>
<sequence>MGSVGEIPAGLLARVREVYEVGGGRDRAGRAEDLEAPDCVESDARVRVWRAPVVIIDGRSGSGKSSLAAALLRHLRIAGIRNLQLTGPDQWYPGWYGLAQGTRTLVELLCGTPPLGHARPGNRGRDNRTFGYRVWDWERSQPGRYVLLDRARPLLVEGAGSLCPATAAAADLTIWVECDPEQRRRRAIERDGATYEPWWDVWAAQEDEHVSLHQPQRLADVIVRSL</sequence>
<dbReference type="AlphaFoldDB" id="A0A3P1SGV2"/>
<keyword evidence="2" id="KW-1185">Reference proteome</keyword>
<evidence type="ECO:0000313" key="1">
    <source>
        <dbReference type="EMBL" id="RRC95975.1"/>
    </source>
</evidence>
<dbReference type="Proteomes" id="UP000280444">
    <property type="component" value="Unassembled WGS sequence"/>
</dbReference>
<evidence type="ECO:0000313" key="2">
    <source>
        <dbReference type="Proteomes" id="UP000280444"/>
    </source>
</evidence>
<dbReference type="EMBL" id="RQZF01000002">
    <property type="protein sequence ID" value="RRC95975.1"/>
    <property type="molecule type" value="Genomic_DNA"/>
</dbReference>